<dbReference type="PROSITE" id="PS50011">
    <property type="entry name" value="PROTEIN_KINASE_DOM"/>
    <property type="match status" value="1"/>
</dbReference>
<dbReference type="InterPro" id="IPR017441">
    <property type="entry name" value="Protein_kinase_ATP_BS"/>
</dbReference>
<evidence type="ECO:0000256" key="1">
    <source>
        <dbReference type="ARBA" id="ARBA00004479"/>
    </source>
</evidence>
<feature type="transmembrane region" description="Helical" evidence="16">
    <location>
        <begin position="489"/>
        <end position="515"/>
    </location>
</feature>
<dbReference type="Gene3D" id="1.10.510.10">
    <property type="entry name" value="Transferase(Phosphotransferase) domain 1"/>
    <property type="match status" value="1"/>
</dbReference>
<evidence type="ECO:0000256" key="16">
    <source>
        <dbReference type="SAM" id="Phobius"/>
    </source>
</evidence>
<dbReference type="Gene3D" id="3.30.200.20">
    <property type="entry name" value="Phosphorylase Kinase, domain 1"/>
    <property type="match status" value="1"/>
</dbReference>
<dbReference type="InterPro" id="IPR000719">
    <property type="entry name" value="Prot_kinase_dom"/>
</dbReference>
<evidence type="ECO:0000256" key="14">
    <source>
        <dbReference type="ARBA" id="ARBA00048679"/>
    </source>
</evidence>
<comment type="subcellular location">
    <subcellularLocation>
        <location evidence="1">Membrane</location>
        <topology evidence="1">Single-pass type I membrane protein</topology>
    </subcellularLocation>
</comment>
<keyword evidence="3" id="KW-0723">Serine/threonine-protein kinase</keyword>
<dbReference type="PANTHER" id="PTHR47974:SF24">
    <property type="entry name" value="RECEPTOR-LIKE SERINE_THREONINE-PROTEIN KINASE"/>
    <property type="match status" value="1"/>
</dbReference>
<protein>
    <recommendedName>
        <fullName evidence="2">non-specific serine/threonine protein kinase</fullName>
        <ecNumber evidence="2">2.7.11.1</ecNumber>
    </recommendedName>
</protein>
<evidence type="ECO:0000256" key="15">
    <source>
        <dbReference type="PROSITE-ProRule" id="PRU10141"/>
    </source>
</evidence>
<evidence type="ECO:0000256" key="17">
    <source>
        <dbReference type="SAM" id="SignalP"/>
    </source>
</evidence>
<dbReference type="InterPro" id="IPR025287">
    <property type="entry name" value="WAK_GUB"/>
</dbReference>
<evidence type="ECO:0000256" key="7">
    <source>
        <dbReference type="ARBA" id="ARBA00022741"/>
    </source>
</evidence>
<keyword evidence="9 15" id="KW-0067">ATP-binding</keyword>
<evidence type="ECO:0000256" key="11">
    <source>
        <dbReference type="ARBA" id="ARBA00023136"/>
    </source>
</evidence>
<dbReference type="EC" id="2.7.11.1" evidence="2"/>
<evidence type="ECO:0000256" key="2">
    <source>
        <dbReference type="ARBA" id="ARBA00012513"/>
    </source>
</evidence>
<keyword evidence="5 16" id="KW-0812">Transmembrane</keyword>
<evidence type="ECO:0000256" key="13">
    <source>
        <dbReference type="ARBA" id="ARBA00047899"/>
    </source>
</evidence>
<reference evidence="20" key="2">
    <citation type="submission" date="2025-08" db="UniProtKB">
        <authorList>
            <consortium name="RefSeq"/>
        </authorList>
    </citation>
    <scope>IDENTIFICATION</scope>
    <source>
        <tissue evidence="20">Leaf</tissue>
    </source>
</reference>
<sequence>MYYLPTYCLVLFFLFFLFHPLPCVLSKEDLGWCDALFQCGNLTAGFPFWGGNRPKSCGHPLLELHCLKNITSLSISNHEYNVFYIDQTYNTLRLARTDHLGSFCSAGFNTTTFPREIFKLFPTYKSLTVLYHCDPKLSYRSSYTCPDLGLFSMSQSLDYKYSCQDSFIVNVPTSFVPDEKELNLTNLESALRKGFEMKLVIDEIPCQECSSTHGICGFSSTTQICCNVTSPSGGVSCLPQPQPSADELRRRCSERFSCGTQRDLYYPFWIPGREYCGHPDFKLDCRGELAELNIASVKFRILNMSYDSSIIRLARSDYIGDLCPSNPLNEPLIENVLSFSVDTELLTLYYDCQLNSSVTSTTSYIGEFGCNSGKSYYVTRNLSSPLLDKFRGVLNSLRGMCKRKVSVPASGPALDTLQRSPNTNNLKMALEQGFELEVNSNCSMCVFSGGSCGYNQNSSLFVCYCKNGPQDYQCDDFSLNGPMFRLFRYPIVILIIGLLIVLCTVVGIIACLVLLSPCCKVQIFRKRKTSDDRRQEKLKALIPLKHYTYAQVKKITKSFAEVVGRGGFGIVYKGTLCDGRMVAVKVLKESKGNNSEDFINEVSSMSQTSHVNIVSLLGFCSEGSRRAIIYEFLENGSLDKFISEKALINLDLTKLYGIALGVARGLEYLHYGCKTRIVHFDIKPQNVLLDDNHSPKVSDFGLAKLCEKKESILSMMETRGTIGYIAPEMISRVYGSVSHKSDVYSYGMLVFEMMGARKKERFGHTSASNASSMYFPEWIYKDLEKADNKDLEKGDIGKYIEDGISNEEEELAKKMTLVGLWCIQSSPSNRPPMNRVVEMMEGGLDALEVPPRPVLQQIPTVPLIESSWNSEESSSISEIDDRNILL</sequence>
<evidence type="ECO:0000256" key="4">
    <source>
        <dbReference type="ARBA" id="ARBA00022679"/>
    </source>
</evidence>
<reference evidence="19" key="1">
    <citation type="journal article" date="2014" name="Nat. Commun.">
        <title>The emerging biofuel crop Camelina sativa retains a highly undifferentiated hexaploid genome structure.</title>
        <authorList>
            <person name="Kagale S."/>
            <person name="Koh C."/>
            <person name="Nixon J."/>
            <person name="Bollina V."/>
            <person name="Clarke W.E."/>
            <person name="Tuteja R."/>
            <person name="Spillane C."/>
            <person name="Robinson S.J."/>
            <person name="Links M.G."/>
            <person name="Clarke C."/>
            <person name="Higgins E.E."/>
            <person name="Huebert T."/>
            <person name="Sharpe A.G."/>
            <person name="Parkin I.A."/>
        </authorList>
    </citation>
    <scope>NUCLEOTIDE SEQUENCE [LARGE SCALE GENOMIC DNA]</scope>
    <source>
        <strain evidence="19">cv. DH55</strain>
    </source>
</reference>
<dbReference type="PANTHER" id="PTHR47974">
    <property type="entry name" value="OS07G0415500 PROTEIN"/>
    <property type="match status" value="1"/>
</dbReference>
<keyword evidence="12" id="KW-0325">Glycoprotein</keyword>
<dbReference type="RefSeq" id="XP_019083220.1">
    <property type="nucleotide sequence ID" value="XM_019227675.1"/>
</dbReference>
<comment type="catalytic activity">
    <reaction evidence="13">
        <text>L-threonyl-[protein] + ATP = O-phospho-L-threonyl-[protein] + ADP + H(+)</text>
        <dbReference type="Rhea" id="RHEA:46608"/>
        <dbReference type="Rhea" id="RHEA-COMP:11060"/>
        <dbReference type="Rhea" id="RHEA-COMP:11605"/>
        <dbReference type="ChEBI" id="CHEBI:15378"/>
        <dbReference type="ChEBI" id="CHEBI:30013"/>
        <dbReference type="ChEBI" id="CHEBI:30616"/>
        <dbReference type="ChEBI" id="CHEBI:61977"/>
        <dbReference type="ChEBI" id="CHEBI:456216"/>
        <dbReference type="EC" id="2.7.11.1"/>
    </reaction>
</comment>
<evidence type="ECO:0000259" key="18">
    <source>
        <dbReference type="PROSITE" id="PS50011"/>
    </source>
</evidence>
<feature type="signal peptide" evidence="17">
    <location>
        <begin position="1"/>
        <end position="26"/>
    </location>
</feature>
<dbReference type="Pfam" id="PF07714">
    <property type="entry name" value="PK_Tyr_Ser-Thr"/>
    <property type="match status" value="1"/>
</dbReference>
<dbReference type="SMART" id="SM00220">
    <property type="entry name" value="S_TKc"/>
    <property type="match status" value="1"/>
</dbReference>
<accession>A0ABM1Q8Y2</accession>
<keyword evidence="19" id="KW-1185">Reference proteome</keyword>
<keyword evidence="8" id="KW-0418">Kinase</keyword>
<dbReference type="InterPro" id="IPR011009">
    <property type="entry name" value="Kinase-like_dom_sf"/>
</dbReference>
<dbReference type="GeneID" id="104701281"/>
<dbReference type="PROSITE" id="PS00107">
    <property type="entry name" value="PROTEIN_KINASE_ATP"/>
    <property type="match status" value="1"/>
</dbReference>
<dbReference type="Pfam" id="PF14380">
    <property type="entry name" value="WAK_assoc"/>
    <property type="match status" value="2"/>
</dbReference>
<evidence type="ECO:0000313" key="20">
    <source>
        <dbReference type="RefSeq" id="XP_019083220.1"/>
    </source>
</evidence>
<evidence type="ECO:0000256" key="12">
    <source>
        <dbReference type="ARBA" id="ARBA00023180"/>
    </source>
</evidence>
<evidence type="ECO:0000256" key="6">
    <source>
        <dbReference type="ARBA" id="ARBA00022729"/>
    </source>
</evidence>
<evidence type="ECO:0000256" key="10">
    <source>
        <dbReference type="ARBA" id="ARBA00022989"/>
    </source>
</evidence>
<evidence type="ECO:0000256" key="9">
    <source>
        <dbReference type="ARBA" id="ARBA00022840"/>
    </source>
</evidence>
<dbReference type="SUPFAM" id="SSF56112">
    <property type="entry name" value="Protein kinase-like (PK-like)"/>
    <property type="match status" value="1"/>
</dbReference>
<evidence type="ECO:0000256" key="5">
    <source>
        <dbReference type="ARBA" id="ARBA00022692"/>
    </source>
</evidence>
<gene>
    <name evidence="20" type="primary">LOC104701281</name>
</gene>
<proteinExistence type="predicted"/>
<feature type="chain" id="PRO_5047512406" description="non-specific serine/threonine protein kinase" evidence="17">
    <location>
        <begin position="27"/>
        <end position="886"/>
    </location>
</feature>
<dbReference type="InterPro" id="IPR008271">
    <property type="entry name" value="Ser/Thr_kinase_AS"/>
</dbReference>
<name>A0ABM1Q8Y2_CAMSA</name>
<organism evidence="19 20">
    <name type="scientific">Camelina sativa</name>
    <name type="common">False flax</name>
    <name type="synonym">Myagrum sativum</name>
    <dbReference type="NCBI Taxonomy" id="90675"/>
    <lineage>
        <taxon>Eukaryota</taxon>
        <taxon>Viridiplantae</taxon>
        <taxon>Streptophyta</taxon>
        <taxon>Embryophyta</taxon>
        <taxon>Tracheophyta</taxon>
        <taxon>Spermatophyta</taxon>
        <taxon>Magnoliopsida</taxon>
        <taxon>eudicotyledons</taxon>
        <taxon>Gunneridae</taxon>
        <taxon>Pentapetalae</taxon>
        <taxon>rosids</taxon>
        <taxon>malvids</taxon>
        <taxon>Brassicales</taxon>
        <taxon>Brassicaceae</taxon>
        <taxon>Camelineae</taxon>
        <taxon>Camelina</taxon>
    </lineage>
</organism>
<evidence type="ECO:0000256" key="3">
    <source>
        <dbReference type="ARBA" id="ARBA00022527"/>
    </source>
</evidence>
<dbReference type="Pfam" id="PF13947">
    <property type="entry name" value="GUB_WAK_bind"/>
    <property type="match status" value="2"/>
</dbReference>
<keyword evidence="11 16" id="KW-0472">Membrane</keyword>
<keyword evidence="7 15" id="KW-0547">Nucleotide-binding</keyword>
<dbReference type="InterPro" id="IPR032872">
    <property type="entry name" value="WAK_assoc_C"/>
</dbReference>
<comment type="catalytic activity">
    <reaction evidence="14">
        <text>L-seryl-[protein] + ATP = O-phospho-L-seryl-[protein] + ADP + H(+)</text>
        <dbReference type="Rhea" id="RHEA:17989"/>
        <dbReference type="Rhea" id="RHEA-COMP:9863"/>
        <dbReference type="Rhea" id="RHEA-COMP:11604"/>
        <dbReference type="ChEBI" id="CHEBI:15378"/>
        <dbReference type="ChEBI" id="CHEBI:29999"/>
        <dbReference type="ChEBI" id="CHEBI:30616"/>
        <dbReference type="ChEBI" id="CHEBI:83421"/>
        <dbReference type="ChEBI" id="CHEBI:456216"/>
        <dbReference type="EC" id="2.7.11.1"/>
    </reaction>
</comment>
<dbReference type="Proteomes" id="UP000694864">
    <property type="component" value="Chromosome 7"/>
</dbReference>
<keyword evidence="10 16" id="KW-1133">Transmembrane helix</keyword>
<dbReference type="PROSITE" id="PS00108">
    <property type="entry name" value="PROTEIN_KINASE_ST"/>
    <property type="match status" value="1"/>
</dbReference>
<keyword evidence="4" id="KW-0808">Transferase</keyword>
<dbReference type="InterPro" id="IPR001245">
    <property type="entry name" value="Ser-Thr/Tyr_kinase_cat_dom"/>
</dbReference>
<evidence type="ECO:0000313" key="19">
    <source>
        <dbReference type="Proteomes" id="UP000694864"/>
    </source>
</evidence>
<feature type="binding site" evidence="15">
    <location>
        <position position="585"/>
    </location>
    <ligand>
        <name>ATP</name>
        <dbReference type="ChEBI" id="CHEBI:30616"/>
    </ligand>
</feature>
<feature type="domain" description="Protein kinase" evidence="18">
    <location>
        <begin position="557"/>
        <end position="855"/>
    </location>
</feature>
<evidence type="ECO:0000256" key="8">
    <source>
        <dbReference type="ARBA" id="ARBA00022777"/>
    </source>
</evidence>
<keyword evidence="6 17" id="KW-0732">Signal</keyword>